<proteinExistence type="predicted"/>
<dbReference type="PANTHER" id="PTHR43549:SF3">
    <property type="entry name" value="MULTIDRUG RESISTANCE PROTEIN YPNP-RELATED"/>
    <property type="match status" value="1"/>
</dbReference>
<protein>
    <recommendedName>
        <fullName evidence="11">MATE family efflux transporter</fullName>
    </recommendedName>
</protein>
<evidence type="ECO:0000256" key="6">
    <source>
        <dbReference type="ARBA" id="ARBA00023136"/>
    </source>
</evidence>
<evidence type="ECO:0000256" key="4">
    <source>
        <dbReference type="ARBA" id="ARBA00022692"/>
    </source>
</evidence>
<keyword evidence="6 8" id="KW-0472">Membrane</keyword>
<evidence type="ECO:0000313" key="9">
    <source>
        <dbReference type="EMBL" id="RSK84000.1"/>
    </source>
</evidence>
<name>A0ABX9ZTB2_9BURK</name>
<evidence type="ECO:0000256" key="8">
    <source>
        <dbReference type="SAM" id="Phobius"/>
    </source>
</evidence>
<dbReference type="InterPro" id="IPR002528">
    <property type="entry name" value="MATE_fam"/>
</dbReference>
<dbReference type="RefSeq" id="WP_244933749.1">
    <property type="nucleotide sequence ID" value="NZ_RWHX01000007.1"/>
</dbReference>
<accession>A0ABX9ZTB2</accession>
<comment type="caution">
    <text evidence="9">The sequence shown here is derived from an EMBL/GenBank/DDBJ whole genome shotgun (WGS) entry which is preliminary data.</text>
</comment>
<dbReference type="InterPro" id="IPR052031">
    <property type="entry name" value="Membrane_Transporter-Flippase"/>
</dbReference>
<evidence type="ECO:0000256" key="1">
    <source>
        <dbReference type="ARBA" id="ARBA00004651"/>
    </source>
</evidence>
<comment type="subcellular location">
    <subcellularLocation>
        <location evidence="1">Cell membrane</location>
        <topology evidence="1">Multi-pass membrane protein</topology>
    </subcellularLocation>
</comment>
<keyword evidence="2" id="KW-0813">Transport</keyword>
<keyword evidence="3" id="KW-1003">Cell membrane</keyword>
<gene>
    <name evidence="9" type="ORF">EJE83_06215</name>
</gene>
<evidence type="ECO:0000313" key="10">
    <source>
        <dbReference type="Proteomes" id="UP000270216"/>
    </source>
</evidence>
<keyword evidence="4 8" id="KW-0812">Transmembrane</keyword>
<evidence type="ECO:0000256" key="3">
    <source>
        <dbReference type="ARBA" id="ARBA00022475"/>
    </source>
</evidence>
<evidence type="ECO:0000256" key="2">
    <source>
        <dbReference type="ARBA" id="ARBA00022448"/>
    </source>
</evidence>
<feature type="transmembrane region" description="Helical" evidence="8">
    <location>
        <begin position="63"/>
        <end position="81"/>
    </location>
</feature>
<sequence>FVMTGSLVVAILLFNRQFMNAFLPEDGYAIAVAQHINAVVAWSFVLFGVTIVLFGVVRATGAVTAPLVILFVSQWVIRLPFAWQMRKTWGAEAIWWSFPLGFAVSLIMALAYYRWGRWRGVRMLPRGDPPVVTPLGDGVNATAGPPPAPMSPTSVPPAVQAERAPEDGCR</sequence>
<dbReference type="PANTHER" id="PTHR43549">
    <property type="entry name" value="MULTIDRUG RESISTANCE PROTEIN YPNP-RELATED"/>
    <property type="match status" value="1"/>
</dbReference>
<dbReference type="EMBL" id="RWHX01000007">
    <property type="protein sequence ID" value="RSK84000.1"/>
    <property type="molecule type" value="Genomic_DNA"/>
</dbReference>
<feature type="non-terminal residue" evidence="9">
    <location>
        <position position="1"/>
    </location>
</feature>
<evidence type="ECO:0008006" key="11">
    <source>
        <dbReference type="Google" id="ProtNLM"/>
    </source>
</evidence>
<organism evidence="9 10">
    <name type="scientific">Pandoraea apista</name>
    <dbReference type="NCBI Taxonomy" id="93218"/>
    <lineage>
        <taxon>Bacteria</taxon>
        <taxon>Pseudomonadati</taxon>
        <taxon>Pseudomonadota</taxon>
        <taxon>Betaproteobacteria</taxon>
        <taxon>Burkholderiales</taxon>
        <taxon>Burkholderiaceae</taxon>
        <taxon>Pandoraea</taxon>
    </lineage>
</organism>
<evidence type="ECO:0000256" key="7">
    <source>
        <dbReference type="SAM" id="MobiDB-lite"/>
    </source>
</evidence>
<evidence type="ECO:0000256" key="5">
    <source>
        <dbReference type="ARBA" id="ARBA00022989"/>
    </source>
</evidence>
<dbReference type="Pfam" id="PF01554">
    <property type="entry name" value="MatE"/>
    <property type="match status" value="1"/>
</dbReference>
<feature type="region of interest" description="Disordered" evidence="7">
    <location>
        <begin position="135"/>
        <end position="170"/>
    </location>
</feature>
<feature type="transmembrane region" description="Helical" evidence="8">
    <location>
        <begin position="36"/>
        <end position="56"/>
    </location>
</feature>
<keyword evidence="5 8" id="KW-1133">Transmembrane helix</keyword>
<reference evidence="9 10" key="1">
    <citation type="submission" date="2018-12" db="EMBL/GenBank/DDBJ databases">
        <title>Whole genome sequence of a Pandoraea apista isolate from a patient with cystic fibrosis.</title>
        <authorList>
            <person name="Kenna D.T."/>
            <person name="Turton J.F."/>
        </authorList>
    </citation>
    <scope>NUCLEOTIDE SEQUENCE [LARGE SCALE GENOMIC DNA]</scope>
    <source>
        <strain evidence="9 10">Pa13324</strain>
    </source>
</reference>
<keyword evidence="10" id="KW-1185">Reference proteome</keyword>
<dbReference type="Proteomes" id="UP000270216">
    <property type="component" value="Unassembled WGS sequence"/>
</dbReference>
<feature type="transmembrane region" description="Helical" evidence="8">
    <location>
        <begin position="93"/>
        <end position="113"/>
    </location>
</feature>